<feature type="domain" description="Phosphatidic acid phosphatase type 2/haloperoxidase" evidence="8">
    <location>
        <begin position="64"/>
        <end position="171"/>
    </location>
</feature>
<evidence type="ECO:0000256" key="3">
    <source>
        <dbReference type="ARBA" id="ARBA00022692"/>
    </source>
</evidence>
<dbReference type="RefSeq" id="WP_021262109.1">
    <property type="nucleotide sequence ID" value="NZ_LS992241.1"/>
</dbReference>
<name>A0A383RG91_PAEAL</name>
<evidence type="ECO:0000256" key="4">
    <source>
        <dbReference type="ARBA" id="ARBA00022801"/>
    </source>
</evidence>
<dbReference type="GO" id="GO:0016787">
    <property type="term" value="F:hydrolase activity"/>
    <property type="evidence" value="ECO:0007669"/>
    <property type="project" value="UniProtKB-KW"/>
</dbReference>
<dbReference type="AlphaFoldDB" id="A0A383RG91"/>
<reference evidence="10" key="1">
    <citation type="submission" date="2018-08" db="EMBL/GenBank/DDBJ databases">
        <authorList>
            <person name="Chevrot R."/>
        </authorList>
    </citation>
    <scope>NUCLEOTIDE SEQUENCE [LARGE SCALE GENOMIC DNA]</scope>
</reference>
<dbReference type="InterPro" id="IPR036938">
    <property type="entry name" value="PAP2/HPO_sf"/>
</dbReference>
<dbReference type="Gene3D" id="1.20.144.10">
    <property type="entry name" value="Phosphatidic acid phosphatase type 2/haloperoxidase"/>
    <property type="match status" value="1"/>
</dbReference>
<dbReference type="InterPro" id="IPR000326">
    <property type="entry name" value="PAP2/HPO"/>
</dbReference>
<protein>
    <submittedName>
        <fullName evidence="9">Membrane-associated phospholipid phosphatase</fullName>
    </submittedName>
</protein>
<evidence type="ECO:0000313" key="9">
    <source>
        <dbReference type="EMBL" id="SYX85671.1"/>
    </source>
</evidence>
<keyword evidence="2" id="KW-1003">Cell membrane</keyword>
<proteinExistence type="predicted"/>
<sequence length="177" mass="19657">MTRVIAWLGNRERQLFFWINHRLHHRSMNIILYTLTHLGGATFTIAFTLLLALLAPNPWNIVGWQCVAALAVSHLPVALIKKWYPRVRPHLALPNIRTFRKPLVDHSFPSGHTTAIFSVVVPLIIANPTLSWGLLPIACIVALSRMYLGLHYPSDCLAGAFIGTGAAVSTVALWPIV</sequence>
<dbReference type="PANTHER" id="PTHR14969:SF62">
    <property type="entry name" value="DECAPRENYLPHOSPHORYL-5-PHOSPHORIBOSE PHOSPHATASE RV3807C-RELATED"/>
    <property type="match status" value="1"/>
</dbReference>
<dbReference type="Pfam" id="PF01569">
    <property type="entry name" value="PAP2"/>
    <property type="match status" value="1"/>
</dbReference>
<accession>A0A383RG91</accession>
<dbReference type="Proteomes" id="UP000304148">
    <property type="component" value="Chromosome"/>
</dbReference>
<keyword evidence="6 7" id="KW-0472">Membrane</keyword>
<evidence type="ECO:0000259" key="8">
    <source>
        <dbReference type="SMART" id="SM00014"/>
    </source>
</evidence>
<evidence type="ECO:0000256" key="2">
    <source>
        <dbReference type="ARBA" id="ARBA00022475"/>
    </source>
</evidence>
<evidence type="ECO:0000256" key="6">
    <source>
        <dbReference type="ARBA" id="ARBA00023136"/>
    </source>
</evidence>
<comment type="subcellular location">
    <subcellularLocation>
        <location evidence="1">Cell membrane</location>
        <topology evidence="1">Multi-pass membrane protein</topology>
    </subcellularLocation>
</comment>
<feature type="transmembrane region" description="Helical" evidence="7">
    <location>
        <begin position="30"/>
        <end position="55"/>
    </location>
</feature>
<dbReference type="PANTHER" id="PTHR14969">
    <property type="entry name" value="SPHINGOSINE-1-PHOSPHATE PHOSPHOHYDROLASE"/>
    <property type="match status" value="1"/>
</dbReference>
<feature type="transmembrane region" description="Helical" evidence="7">
    <location>
        <begin position="61"/>
        <end position="80"/>
    </location>
</feature>
<dbReference type="SMART" id="SM00014">
    <property type="entry name" value="acidPPc"/>
    <property type="match status" value="1"/>
</dbReference>
<keyword evidence="3 7" id="KW-0812">Transmembrane</keyword>
<evidence type="ECO:0000256" key="7">
    <source>
        <dbReference type="SAM" id="Phobius"/>
    </source>
</evidence>
<keyword evidence="5 7" id="KW-1133">Transmembrane helix</keyword>
<dbReference type="EMBL" id="LS992241">
    <property type="protein sequence ID" value="SYX85671.1"/>
    <property type="molecule type" value="Genomic_DNA"/>
</dbReference>
<gene>
    <name evidence="9" type="ORF">PBLR_14093</name>
</gene>
<evidence type="ECO:0000313" key="10">
    <source>
        <dbReference type="Proteomes" id="UP000304148"/>
    </source>
</evidence>
<evidence type="ECO:0000256" key="1">
    <source>
        <dbReference type="ARBA" id="ARBA00004651"/>
    </source>
</evidence>
<dbReference type="GO" id="GO:0005886">
    <property type="term" value="C:plasma membrane"/>
    <property type="evidence" value="ECO:0007669"/>
    <property type="project" value="UniProtKB-SubCell"/>
</dbReference>
<evidence type="ECO:0000256" key="5">
    <source>
        <dbReference type="ARBA" id="ARBA00022989"/>
    </source>
</evidence>
<feature type="transmembrane region" description="Helical" evidence="7">
    <location>
        <begin position="157"/>
        <end position="176"/>
    </location>
</feature>
<organism evidence="9 10">
    <name type="scientific">Paenibacillus alvei</name>
    <name type="common">Bacillus alvei</name>
    <dbReference type="NCBI Taxonomy" id="44250"/>
    <lineage>
        <taxon>Bacteria</taxon>
        <taxon>Bacillati</taxon>
        <taxon>Bacillota</taxon>
        <taxon>Bacilli</taxon>
        <taxon>Bacillales</taxon>
        <taxon>Paenibacillaceae</taxon>
        <taxon>Paenibacillus</taxon>
    </lineage>
</organism>
<dbReference type="SUPFAM" id="SSF48317">
    <property type="entry name" value="Acid phosphatase/Vanadium-dependent haloperoxidase"/>
    <property type="match status" value="1"/>
</dbReference>
<keyword evidence="4" id="KW-0378">Hydrolase</keyword>